<evidence type="ECO:0000313" key="3">
    <source>
        <dbReference type="Proteomes" id="UP000189674"/>
    </source>
</evidence>
<protein>
    <submittedName>
        <fullName evidence="2">Transferase 2, rSAM/selenodomain-associated</fullName>
    </submittedName>
</protein>
<dbReference type="Gene3D" id="3.90.550.10">
    <property type="entry name" value="Spore Coat Polysaccharide Biosynthesis Protein SpsA, Chain A"/>
    <property type="match status" value="1"/>
</dbReference>
<reference evidence="3" key="1">
    <citation type="submission" date="2017-02" db="EMBL/GenBank/DDBJ databases">
        <title>Comparative genomics and description of representatives of a novel lineage of planctomycetes thriving in anoxic sediments.</title>
        <authorList>
            <person name="Spring S."/>
            <person name="Bunk B."/>
            <person name="Sproer C."/>
        </authorList>
    </citation>
    <scope>NUCLEOTIDE SEQUENCE [LARGE SCALE GENOMIC DNA]</scope>
    <source>
        <strain evidence="3">ST-NAGAB-D1</strain>
    </source>
</reference>
<name>A0A1U9NJE5_9BACT</name>
<evidence type="ECO:0000259" key="1">
    <source>
        <dbReference type="Pfam" id="PF00535"/>
    </source>
</evidence>
<dbReference type="OrthoDB" id="9810303at2"/>
<dbReference type="RefSeq" id="WP_146660540.1">
    <property type="nucleotide sequence ID" value="NZ_CP019791.1"/>
</dbReference>
<dbReference type="InterPro" id="IPR001173">
    <property type="entry name" value="Glyco_trans_2-like"/>
</dbReference>
<dbReference type="InterPro" id="IPR029044">
    <property type="entry name" value="Nucleotide-diphossugar_trans"/>
</dbReference>
<dbReference type="STRING" id="1936003.STSP2_01097"/>
<evidence type="ECO:0000313" key="2">
    <source>
        <dbReference type="EMBL" id="AQT67945.1"/>
    </source>
</evidence>
<sequence>MDNITFAIPTYNNAETIMTVLKRCLQQDVKPKILIMDNGSTDGTVEMLRAAINNGIFGPVDIKLESVQRMLGGKSKNIPYVRYKLCQAVDTEYVFLLDADVLIPQHAILGLREMLEEDGDLVGAGIRVDPIVEHIQFGAILLKSEIARQIKWNNGEGKCECLWALQSINQLDDNYKVKRHPVYQAMHLKGF</sequence>
<organism evidence="2 3">
    <name type="scientific">Anaerohalosphaera lusitana</name>
    <dbReference type="NCBI Taxonomy" id="1936003"/>
    <lineage>
        <taxon>Bacteria</taxon>
        <taxon>Pseudomonadati</taxon>
        <taxon>Planctomycetota</taxon>
        <taxon>Phycisphaerae</taxon>
        <taxon>Sedimentisphaerales</taxon>
        <taxon>Anaerohalosphaeraceae</taxon>
        <taxon>Anaerohalosphaera</taxon>
    </lineage>
</organism>
<dbReference type="EMBL" id="CP019791">
    <property type="protein sequence ID" value="AQT67945.1"/>
    <property type="molecule type" value="Genomic_DNA"/>
</dbReference>
<dbReference type="SUPFAM" id="SSF53448">
    <property type="entry name" value="Nucleotide-diphospho-sugar transferases"/>
    <property type="match status" value="1"/>
</dbReference>
<gene>
    <name evidence="2" type="ORF">STSP2_01097</name>
</gene>
<feature type="domain" description="Glycosyltransferase 2-like" evidence="1">
    <location>
        <begin position="6"/>
        <end position="133"/>
    </location>
</feature>
<dbReference type="Pfam" id="PF00535">
    <property type="entry name" value="Glycos_transf_2"/>
    <property type="match status" value="1"/>
</dbReference>
<dbReference type="KEGG" id="alus:STSP2_01097"/>
<dbReference type="Proteomes" id="UP000189674">
    <property type="component" value="Chromosome"/>
</dbReference>
<keyword evidence="3" id="KW-1185">Reference proteome</keyword>
<dbReference type="AlphaFoldDB" id="A0A1U9NJE5"/>
<dbReference type="GO" id="GO:0016740">
    <property type="term" value="F:transferase activity"/>
    <property type="evidence" value="ECO:0007669"/>
    <property type="project" value="UniProtKB-KW"/>
</dbReference>
<accession>A0A1U9NJE5</accession>
<dbReference type="CDD" id="cd00761">
    <property type="entry name" value="Glyco_tranf_GTA_type"/>
    <property type="match status" value="1"/>
</dbReference>
<keyword evidence="2" id="KW-0808">Transferase</keyword>
<proteinExistence type="predicted"/>